<dbReference type="InterPro" id="IPR011057">
    <property type="entry name" value="Mss4-like_sf"/>
</dbReference>
<dbReference type="InterPro" id="IPR002579">
    <property type="entry name" value="Met_Sox_Rdtase_MsrB_dom"/>
</dbReference>
<reference evidence="5 6" key="1">
    <citation type="submission" date="2021-01" db="EMBL/GenBank/DDBJ databases">
        <title>Genomic Encyclopedia of Type Strains, Phase IV (KMG-IV): sequencing the most valuable type-strain genomes for metagenomic binning, comparative biology and taxonomic classification.</title>
        <authorList>
            <person name="Goeker M."/>
        </authorList>
    </citation>
    <scope>NUCLEOTIDE SEQUENCE [LARGE SCALE GENOMIC DNA]</scope>
    <source>
        <strain evidence="5 6">DSM 27513</strain>
    </source>
</reference>
<dbReference type="PANTHER" id="PTHR10173">
    <property type="entry name" value="METHIONINE SULFOXIDE REDUCTASE"/>
    <property type="match status" value="1"/>
</dbReference>
<dbReference type="RefSeq" id="WP_205016975.1">
    <property type="nucleotide sequence ID" value="NZ_JAFBEI010000015.1"/>
</dbReference>
<keyword evidence="2 5" id="KW-0560">Oxidoreductase</keyword>
<evidence type="ECO:0000313" key="5">
    <source>
        <dbReference type="EMBL" id="MBM7636082.1"/>
    </source>
</evidence>
<dbReference type="GO" id="GO:0033743">
    <property type="term" value="F:peptide-methionine (R)-S-oxide reductase activity"/>
    <property type="evidence" value="ECO:0007669"/>
    <property type="project" value="UniProtKB-EC"/>
</dbReference>
<proteinExistence type="predicted"/>
<dbReference type="Gene3D" id="2.170.150.20">
    <property type="entry name" value="Peptide methionine sulfoxide reductase"/>
    <property type="match status" value="1"/>
</dbReference>
<dbReference type="PROSITE" id="PS51790">
    <property type="entry name" value="MSRB"/>
    <property type="match status" value="1"/>
</dbReference>
<accession>A0ABS2PKX4</accession>
<dbReference type="PANTHER" id="PTHR10173:SF59">
    <property type="entry name" value="PEPTIDE METHIONINE SULFOXIDE REDUCTASE MSRA_MSRB"/>
    <property type="match status" value="1"/>
</dbReference>
<dbReference type="EC" id="1.8.4.12" evidence="1"/>
<comment type="caution">
    <text evidence="5">The sequence shown here is derived from an EMBL/GenBank/DDBJ whole genome shotgun (WGS) entry which is preliminary data.</text>
</comment>
<comment type="catalytic activity">
    <reaction evidence="3">
        <text>L-methionyl-[protein] + [thioredoxin]-disulfide + H2O = L-methionyl-(R)-S-oxide-[protein] + [thioredoxin]-dithiol</text>
        <dbReference type="Rhea" id="RHEA:24164"/>
        <dbReference type="Rhea" id="RHEA-COMP:10698"/>
        <dbReference type="Rhea" id="RHEA-COMP:10700"/>
        <dbReference type="Rhea" id="RHEA-COMP:12313"/>
        <dbReference type="Rhea" id="RHEA-COMP:12314"/>
        <dbReference type="ChEBI" id="CHEBI:15377"/>
        <dbReference type="ChEBI" id="CHEBI:16044"/>
        <dbReference type="ChEBI" id="CHEBI:29950"/>
        <dbReference type="ChEBI" id="CHEBI:45764"/>
        <dbReference type="ChEBI" id="CHEBI:50058"/>
        <dbReference type="EC" id="1.8.4.12"/>
    </reaction>
</comment>
<dbReference type="InterPro" id="IPR028427">
    <property type="entry name" value="Met_Sox_Rdtase_MsrB"/>
</dbReference>
<dbReference type="SUPFAM" id="SSF51316">
    <property type="entry name" value="Mss4-like"/>
    <property type="match status" value="1"/>
</dbReference>
<name>A0ABS2PKX4_9STRE</name>
<sequence length="147" mass="16773">MTETQEELRERIGDLAFAVTQEGATEHAFTGAYDHFFEKGIYLDVVSGQPLFSSLDKYQSGCGWPAFTKPIENRLVTNYDDFSYNMHRIEVRSRQANSHLGHVFNDGPMDKGGLRYCINSAALQFVPYEELDARGLSDYKVLFEEEN</sequence>
<evidence type="ECO:0000256" key="3">
    <source>
        <dbReference type="ARBA" id="ARBA00048488"/>
    </source>
</evidence>
<gene>
    <name evidence="5" type="ORF">JOC31_000901</name>
</gene>
<evidence type="ECO:0000259" key="4">
    <source>
        <dbReference type="PROSITE" id="PS51790"/>
    </source>
</evidence>
<feature type="domain" description="MsrB" evidence="4">
    <location>
        <begin position="5"/>
        <end position="128"/>
    </location>
</feature>
<evidence type="ECO:0000313" key="6">
    <source>
        <dbReference type="Proteomes" id="UP000809081"/>
    </source>
</evidence>
<dbReference type="Pfam" id="PF01641">
    <property type="entry name" value="SelR"/>
    <property type="match status" value="1"/>
</dbReference>
<protein>
    <recommendedName>
        <fullName evidence="1">peptide-methionine (R)-S-oxide reductase</fullName>
        <ecNumber evidence="1">1.8.4.12</ecNumber>
    </recommendedName>
</protein>
<keyword evidence="6" id="KW-1185">Reference proteome</keyword>
<evidence type="ECO:0000256" key="1">
    <source>
        <dbReference type="ARBA" id="ARBA00012499"/>
    </source>
</evidence>
<evidence type="ECO:0000256" key="2">
    <source>
        <dbReference type="ARBA" id="ARBA00023002"/>
    </source>
</evidence>
<dbReference type="Proteomes" id="UP000809081">
    <property type="component" value="Unassembled WGS sequence"/>
</dbReference>
<organism evidence="5 6">
    <name type="scientific">Streptococcus saliviloxodontae</name>
    <dbReference type="NCBI Taxonomy" id="1349416"/>
    <lineage>
        <taxon>Bacteria</taxon>
        <taxon>Bacillati</taxon>
        <taxon>Bacillota</taxon>
        <taxon>Bacilli</taxon>
        <taxon>Lactobacillales</taxon>
        <taxon>Streptococcaceae</taxon>
        <taxon>Streptococcus</taxon>
    </lineage>
</organism>
<dbReference type="EMBL" id="JAFBEI010000015">
    <property type="protein sequence ID" value="MBM7636082.1"/>
    <property type="molecule type" value="Genomic_DNA"/>
</dbReference>
<dbReference type="NCBIfam" id="TIGR00357">
    <property type="entry name" value="peptide-methionine (R)-S-oxide reductase MsrB"/>
    <property type="match status" value="1"/>
</dbReference>